<dbReference type="OrthoDB" id="6043843at2759"/>
<evidence type="ECO:0000256" key="1">
    <source>
        <dbReference type="ARBA" id="ARBA00022737"/>
    </source>
</evidence>
<dbReference type="PANTHER" id="PTHR25462:SF299">
    <property type="entry name" value="E3 UBIQUITIN-PROTEIN LIGASE TRIM56"/>
    <property type="match status" value="1"/>
</dbReference>
<accession>A0A6J7ZUV6</accession>
<keyword evidence="2" id="KW-0479">Metal-binding</keyword>
<dbReference type="InterPro" id="IPR000315">
    <property type="entry name" value="Znf_B-box"/>
</dbReference>
<dbReference type="PANTHER" id="PTHR25462">
    <property type="entry name" value="BONUS, ISOFORM C-RELATED"/>
    <property type="match status" value="1"/>
</dbReference>
<reference evidence="6 7" key="1">
    <citation type="submission" date="2020-06" db="EMBL/GenBank/DDBJ databases">
        <authorList>
            <person name="Li R."/>
            <person name="Bekaert M."/>
        </authorList>
    </citation>
    <scope>NUCLEOTIDE SEQUENCE [LARGE SCALE GENOMIC DNA]</scope>
    <source>
        <strain evidence="7">wild</strain>
    </source>
</reference>
<dbReference type="Gene3D" id="3.30.160.60">
    <property type="entry name" value="Classic Zinc Finger"/>
    <property type="match status" value="1"/>
</dbReference>
<evidence type="ECO:0000256" key="4">
    <source>
        <dbReference type="SAM" id="Coils"/>
    </source>
</evidence>
<dbReference type="SUPFAM" id="SSF101898">
    <property type="entry name" value="NHL repeat"/>
    <property type="match status" value="1"/>
</dbReference>
<feature type="repeat" description="NHL" evidence="3">
    <location>
        <begin position="487"/>
        <end position="517"/>
    </location>
</feature>
<dbReference type="Gene3D" id="1.20.120.20">
    <property type="entry name" value="Apolipoprotein"/>
    <property type="match status" value="1"/>
</dbReference>
<dbReference type="InterPro" id="IPR001258">
    <property type="entry name" value="NHL_repeat"/>
</dbReference>
<dbReference type="GO" id="GO:0060340">
    <property type="term" value="P:positive regulation of type I interferon-mediated signaling pathway"/>
    <property type="evidence" value="ECO:0007669"/>
    <property type="project" value="TreeGrafter"/>
</dbReference>
<evidence type="ECO:0000256" key="2">
    <source>
        <dbReference type="PROSITE-ProRule" id="PRU00024"/>
    </source>
</evidence>
<sequence>MASSNTVLCGVCDSQLTTTNADYWCPECDEGLCSQCLKHHNASKSSRNHGVISVDNYKQLPPSIANISQHCSQHDRKFHDYCPQHESLCCPLCIQSNHAACVGIVSLGKIIQTVKTSALLGSLDQNLKDIKLNVDRIVKDRKQNLAEIQKQRQKFHDEIKQVRNKINEHLDSLEQRILQDLYAAEKKIQSQVEDLLGKLAEHTEKLGLLQVNMSAIKEHASDLQAFLGSKMIETEIQTHEKFMQSLFDDGSLQKIDINCKIDYNVSDVLSTVTSFGLISVESSSPLVVMQTEKDKQAQIRSFHYAPLTTVNDIKLILKREFEFTGVTGCSFSSTGDMFLIDNANKRLLILNEDGKLTSDIPLSNPNPVDVTCIDDKTVAVSFPGSEQIQIINITTKTIKRMIKRTGNCHGICYRGGNLLYCRIGRGIQKVNVSEYCSSTLVKDDILSAWSCVATSKDRVFYTNSSQSTVTCCSLTGENLWEYKGQSFSSPRGIAVDKDSNVYIASYDKNSIIVLSSDGKQAKELLGSYDGISYPHGLAFDVKKEQILVANLDRTKLYGLC</sequence>
<keyword evidence="2" id="KW-0862">Zinc</keyword>
<dbReference type="Pfam" id="PF22586">
    <property type="entry name" value="ANCHR-like_BBOX"/>
    <property type="match status" value="1"/>
</dbReference>
<organism evidence="6 7">
    <name type="scientific">Mytilus coruscus</name>
    <name type="common">Sea mussel</name>
    <dbReference type="NCBI Taxonomy" id="42192"/>
    <lineage>
        <taxon>Eukaryota</taxon>
        <taxon>Metazoa</taxon>
        <taxon>Spiralia</taxon>
        <taxon>Lophotrochozoa</taxon>
        <taxon>Mollusca</taxon>
        <taxon>Bivalvia</taxon>
        <taxon>Autobranchia</taxon>
        <taxon>Pteriomorphia</taxon>
        <taxon>Mytilida</taxon>
        <taxon>Mytiloidea</taxon>
        <taxon>Mytilidae</taxon>
        <taxon>Mytilinae</taxon>
        <taxon>Mytilus</taxon>
    </lineage>
</organism>
<gene>
    <name evidence="6" type="ORF">MCOR_130</name>
</gene>
<dbReference type="Proteomes" id="UP000507470">
    <property type="component" value="Unassembled WGS sequence"/>
</dbReference>
<dbReference type="GO" id="GO:0061630">
    <property type="term" value="F:ubiquitin protein ligase activity"/>
    <property type="evidence" value="ECO:0007669"/>
    <property type="project" value="TreeGrafter"/>
</dbReference>
<dbReference type="InterPro" id="IPR047153">
    <property type="entry name" value="TRIM45/56/19-like"/>
</dbReference>
<keyword evidence="7" id="KW-1185">Reference proteome</keyword>
<dbReference type="GO" id="GO:0005654">
    <property type="term" value="C:nucleoplasm"/>
    <property type="evidence" value="ECO:0007669"/>
    <property type="project" value="TreeGrafter"/>
</dbReference>
<dbReference type="SUPFAM" id="SSF47162">
    <property type="entry name" value="Apolipoprotein"/>
    <property type="match status" value="1"/>
</dbReference>
<protein>
    <recommendedName>
        <fullName evidence="5">B box-type domain-containing protein</fullName>
    </recommendedName>
</protein>
<dbReference type="InterPro" id="IPR011042">
    <property type="entry name" value="6-blade_b-propeller_TolB-like"/>
</dbReference>
<keyword evidence="4" id="KW-0175">Coiled coil</keyword>
<dbReference type="EMBL" id="CACVKT020000026">
    <property type="protein sequence ID" value="CAC5355262.1"/>
    <property type="molecule type" value="Genomic_DNA"/>
</dbReference>
<dbReference type="PROSITE" id="PS50119">
    <property type="entry name" value="ZF_BBOX"/>
    <property type="match status" value="1"/>
</dbReference>
<keyword evidence="1" id="KW-0677">Repeat</keyword>
<feature type="coiled-coil region" evidence="4">
    <location>
        <begin position="138"/>
        <end position="205"/>
    </location>
</feature>
<dbReference type="CDD" id="cd19757">
    <property type="entry name" value="Bbox1"/>
    <property type="match status" value="1"/>
</dbReference>
<feature type="domain" description="B box-type" evidence="5">
    <location>
        <begin position="4"/>
        <end position="54"/>
    </location>
</feature>
<dbReference type="PROSITE" id="PS51125">
    <property type="entry name" value="NHL"/>
    <property type="match status" value="1"/>
</dbReference>
<evidence type="ECO:0000259" key="5">
    <source>
        <dbReference type="PROSITE" id="PS50119"/>
    </source>
</evidence>
<dbReference type="AlphaFoldDB" id="A0A6J7ZUV6"/>
<evidence type="ECO:0000256" key="3">
    <source>
        <dbReference type="PROSITE-ProRule" id="PRU00504"/>
    </source>
</evidence>
<evidence type="ECO:0000313" key="7">
    <source>
        <dbReference type="Proteomes" id="UP000507470"/>
    </source>
</evidence>
<name>A0A6J7ZUV6_MYTCO</name>
<proteinExistence type="predicted"/>
<dbReference type="GO" id="GO:0045087">
    <property type="term" value="P:innate immune response"/>
    <property type="evidence" value="ECO:0007669"/>
    <property type="project" value="TreeGrafter"/>
</dbReference>
<evidence type="ECO:0000313" key="6">
    <source>
        <dbReference type="EMBL" id="CAC5355262.1"/>
    </source>
</evidence>
<keyword evidence="2" id="KW-0863">Zinc-finger</keyword>
<dbReference type="GO" id="GO:0008270">
    <property type="term" value="F:zinc ion binding"/>
    <property type="evidence" value="ECO:0007669"/>
    <property type="project" value="UniProtKB-KW"/>
</dbReference>
<dbReference type="Gene3D" id="2.120.10.30">
    <property type="entry name" value="TolB, C-terminal domain"/>
    <property type="match status" value="1"/>
</dbReference>